<name>A0A1Y0I5X2_9GAMM</name>
<protein>
    <submittedName>
        <fullName evidence="3">Methyltransferase type 11</fullName>
    </submittedName>
</protein>
<dbReference type="CDD" id="cd02440">
    <property type="entry name" value="AdoMet_MTases"/>
    <property type="match status" value="1"/>
</dbReference>
<dbReference type="EMBL" id="CP021425">
    <property type="protein sequence ID" value="ARU55609.1"/>
    <property type="molecule type" value="Genomic_DNA"/>
</dbReference>
<organism evidence="3 4">
    <name type="scientific">Oleiphilus messinensis</name>
    <dbReference type="NCBI Taxonomy" id="141451"/>
    <lineage>
        <taxon>Bacteria</taxon>
        <taxon>Pseudomonadati</taxon>
        <taxon>Pseudomonadota</taxon>
        <taxon>Gammaproteobacteria</taxon>
        <taxon>Oceanospirillales</taxon>
        <taxon>Oleiphilaceae</taxon>
        <taxon>Oleiphilus</taxon>
    </lineage>
</organism>
<dbReference type="PANTHER" id="PTHR43861:SF3">
    <property type="entry name" value="PUTATIVE (AFU_ORTHOLOGUE AFUA_2G14390)-RELATED"/>
    <property type="match status" value="1"/>
</dbReference>
<sequence>MWDERYKSAEYAYGTEPNDFLRAYAHCLPKGKVLSLAEGEGRNAVYLARLGYEITAVDASAVGLEKARKLADLHGVTVNFVHADLADFDLGYDCWSGIVSIFCPLPQQARRLLHDKVTAGLENGGVYLVEAYRPDQVLRDTGGGKDEDVMQTKDSLIRELKGLNFEHLQELEREIIEGQYHTGTGSVVQAIAKKTA</sequence>
<proteinExistence type="predicted"/>
<keyword evidence="4" id="KW-1185">Reference proteome</keyword>
<dbReference type="RefSeq" id="WP_087460694.1">
    <property type="nucleotide sequence ID" value="NZ_CP021425.1"/>
</dbReference>
<dbReference type="OrthoDB" id="9786503at2"/>
<dbReference type="GO" id="GO:0032259">
    <property type="term" value="P:methylation"/>
    <property type="evidence" value="ECO:0007669"/>
    <property type="project" value="UniProtKB-KW"/>
</dbReference>
<keyword evidence="3" id="KW-0489">Methyltransferase</keyword>
<dbReference type="SUPFAM" id="SSF53335">
    <property type="entry name" value="S-adenosyl-L-methionine-dependent methyltransferases"/>
    <property type="match status" value="1"/>
</dbReference>
<feature type="domain" description="Methyltransferase" evidence="2">
    <location>
        <begin position="33"/>
        <end position="125"/>
    </location>
</feature>
<dbReference type="InterPro" id="IPR029063">
    <property type="entry name" value="SAM-dependent_MTases_sf"/>
</dbReference>
<reference evidence="3 4" key="1">
    <citation type="submission" date="2017-05" db="EMBL/GenBank/DDBJ databases">
        <title>Genomic insights into alkan degradation activity of Oleiphilus messinensis.</title>
        <authorList>
            <person name="Kozyavkin S.A."/>
            <person name="Slesarev A.I."/>
            <person name="Golyshin P.N."/>
            <person name="Korzhenkov A."/>
            <person name="Golyshina O.N."/>
            <person name="Toshchakov S.V."/>
        </authorList>
    </citation>
    <scope>NUCLEOTIDE SEQUENCE [LARGE SCALE GENOMIC DNA]</scope>
    <source>
        <strain evidence="3 4">ME102</strain>
    </source>
</reference>
<accession>A0A1Y0I5X2</accession>
<dbReference type="Proteomes" id="UP000196027">
    <property type="component" value="Chromosome"/>
</dbReference>
<gene>
    <name evidence="3" type="ORF">OLMES_1534</name>
</gene>
<keyword evidence="1 3" id="KW-0808">Transferase</keyword>
<dbReference type="Gene3D" id="3.40.50.150">
    <property type="entry name" value="Vaccinia Virus protein VP39"/>
    <property type="match status" value="1"/>
</dbReference>
<dbReference type="Pfam" id="PF13649">
    <property type="entry name" value="Methyltransf_25"/>
    <property type="match status" value="1"/>
</dbReference>
<evidence type="ECO:0000256" key="1">
    <source>
        <dbReference type="ARBA" id="ARBA00022679"/>
    </source>
</evidence>
<evidence type="ECO:0000313" key="4">
    <source>
        <dbReference type="Proteomes" id="UP000196027"/>
    </source>
</evidence>
<evidence type="ECO:0000313" key="3">
    <source>
        <dbReference type="EMBL" id="ARU55609.1"/>
    </source>
</evidence>
<dbReference type="PANTHER" id="PTHR43861">
    <property type="entry name" value="TRANS-ACONITATE 2-METHYLTRANSFERASE-RELATED"/>
    <property type="match status" value="1"/>
</dbReference>
<dbReference type="AlphaFoldDB" id="A0A1Y0I5X2"/>
<evidence type="ECO:0000259" key="2">
    <source>
        <dbReference type="Pfam" id="PF13649"/>
    </source>
</evidence>
<dbReference type="KEGG" id="ome:OLMES_1534"/>
<dbReference type="GO" id="GO:0008168">
    <property type="term" value="F:methyltransferase activity"/>
    <property type="evidence" value="ECO:0007669"/>
    <property type="project" value="UniProtKB-KW"/>
</dbReference>
<dbReference type="InterPro" id="IPR041698">
    <property type="entry name" value="Methyltransf_25"/>
</dbReference>